<evidence type="ECO:0000313" key="4">
    <source>
        <dbReference type="Proteomes" id="UP000324897"/>
    </source>
</evidence>
<dbReference type="OrthoDB" id="10255013at2759"/>
<dbReference type="Gramene" id="TVU20989">
    <property type="protein sequence ID" value="TVU20989"/>
    <property type="gene ID" value="EJB05_30598"/>
</dbReference>
<comment type="caution">
    <text evidence="3">The sequence shown here is derived from an EMBL/GenBank/DDBJ whole genome shotgun (WGS) entry which is preliminary data.</text>
</comment>
<keyword evidence="4" id="KW-1185">Reference proteome</keyword>
<keyword evidence="1" id="KW-0472">Membrane</keyword>
<dbReference type="EMBL" id="RWGY01000026">
    <property type="protein sequence ID" value="TVU20989.1"/>
    <property type="molecule type" value="Genomic_DNA"/>
</dbReference>
<keyword evidence="1" id="KW-1133">Transmembrane helix</keyword>
<feature type="chain" id="PRO_5023864002" description="Pectinesterase inhibitor domain-containing protein" evidence="2">
    <location>
        <begin position="16"/>
        <end position="169"/>
    </location>
</feature>
<dbReference type="AlphaFoldDB" id="A0A5J9UB73"/>
<proteinExistence type="predicted"/>
<name>A0A5J9UB73_9POAL</name>
<evidence type="ECO:0000313" key="3">
    <source>
        <dbReference type="EMBL" id="TVU20989.1"/>
    </source>
</evidence>
<protein>
    <recommendedName>
        <fullName evidence="5">Pectinesterase inhibitor domain-containing protein</fullName>
    </recommendedName>
</protein>
<feature type="signal peptide" evidence="2">
    <location>
        <begin position="1"/>
        <end position="15"/>
    </location>
</feature>
<feature type="transmembrane region" description="Helical" evidence="1">
    <location>
        <begin position="119"/>
        <end position="137"/>
    </location>
</feature>
<keyword evidence="2" id="KW-0732">Signal</keyword>
<organism evidence="3 4">
    <name type="scientific">Eragrostis curvula</name>
    <name type="common">weeping love grass</name>
    <dbReference type="NCBI Taxonomy" id="38414"/>
    <lineage>
        <taxon>Eukaryota</taxon>
        <taxon>Viridiplantae</taxon>
        <taxon>Streptophyta</taxon>
        <taxon>Embryophyta</taxon>
        <taxon>Tracheophyta</taxon>
        <taxon>Spermatophyta</taxon>
        <taxon>Magnoliopsida</taxon>
        <taxon>Liliopsida</taxon>
        <taxon>Poales</taxon>
        <taxon>Poaceae</taxon>
        <taxon>PACMAD clade</taxon>
        <taxon>Chloridoideae</taxon>
        <taxon>Eragrostideae</taxon>
        <taxon>Eragrostidinae</taxon>
        <taxon>Eragrostis</taxon>
    </lineage>
</organism>
<dbReference type="Proteomes" id="UP000324897">
    <property type="component" value="Unassembled WGS sequence"/>
</dbReference>
<evidence type="ECO:0008006" key="5">
    <source>
        <dbReference type="Google" id="ProtNLM"/>
    </source>
</evidence>
<keyword evidence="1" id="KW-0812">Transmembrane</keyword>
<evidence type="ECO:0000256" key="2">
    <source>
        <dbReference type="SAM" id="SignalP"/>
    </source>
</evidence>
<sequence>MVSQVRVLLFPICAAEEVIECITSDSRVEDPTNAAVAEHGKGAVLAAVHKIQDCHHAERKVDRSLLEVHHVFLDKTWPSWWRCRGRSSTTSRATLPTTLTTYRAPALGKAKEYQRSSRICLCIGIIIPLLLILLVIVPNCHRHQPQEVVGKRCELFGKTSMPVASSLDD</sequence>
<evidence type="ECO:0000256" key="1">
    <source>
        <dbReference type="SAM" id="Phobius"/>
    </source>
</evidence>
<feature type="non-terminal residue" evidence="3">
    <location>
        <position position="1"/>
    </location>
</feature>
<gene>
    <name evidence="3" type="ORF">EJB05_30598</name>
</gene>
<accession>A0A5J9UB73</accession>
<reference evidence="3 4" key="1">
    <citation type="journal article" date="2019" name="Sci. Rep.">
        <title>A high-quality genome of Eragrostis curvula grass provides insights into Poaceae evolution and supports new strategies to enhance forage quality.</title>
        <authorList>
            <person name="Carballo J."/>
            <person name="Santos B.A.C.M."/>
            <person name="Zappacosta D."/>
            <person name="Garbus I."/>
            <person name="Selva J.P."/>
            <person name="Gallo C.A."/>
            <person name="Diaz A."/>
            <person name="Albertini E."/>
            <person name="Caccamo M."/>
            <person name="Echenique V."/>
        </authorList>
    </citation>
    <scope>NUCLEOTIDE SEQUENCE [LARGE SCALE GENOMIC DNA]</scope>
    <source>
        <strain evidence="4">cv. Victoria</strain>
        <tissue evidence="3">Leaf</tissue>
    </source>
</reference>